<organism evidence="4 5">
    <name type="scientific">Heracleum sosnowskyi</name>
    <dbReference type="NCBI Taxonomy" id="360622"/>
    <lineage>
        <taxon>Eukaryota</taxon>
        <taxon>Viridiplantae</taxon>
        <taxon>Streptophyta</taxon>
        <taxon>Embryophyta</taxon>
        <taxon>Tracheophyta</taxon>
        <taxon>Spermatophyta</taxon>
        <taxon>Magnoliopsida</taxon>
        <taxon>eudicotyledons</taxon>
        <taxon>Gunneridae</taxon>
        <taxon>Pentapetalae</taxon>
        <taxon>asterids</taxon>
        <taxon>campanulids</taxon>
        <taxon>Apiales</taxon>
        <taxon>Apiaceae</taxon>
        <taxon>Apioideae</taxon>
        <taxon>apioid superclade</taxon>
        <taxon>Tordylieae</taxon>
        <taxon>Tordyliinae</taxon>
        <taxon>Heracleum</taxon>
    </lineage>
</organism>
<accession>A0AAD8M5G0</accession>
<dbReference type="Proteomes" id="UP001237642">
    <property type="component" value="Unassembled WGS sequence"/>
</dbReference>
<dbReference type="GO" id="GO:0042254">
    <property type="term" value="P:ribosome biogenesis"/>
    <property type="evidence" value="ECO:0007669"/>
    <property type="project" value="TreeGrafter"/>
</dbReference>
<dbReference type="InterPro" id="IPR051972">
    <property type="entry name" value="Glutamate-rich_WD_repeat"/>
</dbReference>
<keyword evidence="5" id="KW-1185">Reference proteome</keyword>
<dbReference type="Pfam" id="PF00400">
    <property type="entry name" value="WD40"/>
    <property type="match status" value="1"/>
</dbReference>
<dbReference type="EMBL" id="JAUIZM010000010">
    <property type="protein sequence ID" value="KAK1360093.1"/>
    <property type="molecule type" value="Genomic_DNA"/>
</dbReference>
<proteinExistence type="predicted"/>
<reference evidence="4" key="2">
    <citation type="submission" date="2023-05" db="EMBL/GenBank/DDBJ databases">
        <authorList>
            <person name="Schelkunov M.I."/>
        </authorList>
    </citation>
    <scope>NUCLEOTIDE SEQUENCE</scope>
    <source>
        <strain evidence="4">Hsosn_3</strain>
        <tissue evidence="4">Leaf</tissue>
    </source>
</reference>
<dbReference type="InterPro" id="IPR036322">
    <property type="entry name" value="WD40_repeat_dom_sf"/>
</dbReference>
<dbReference type="PROSITE" id="PS50082">
    <property type="entry name" value="WD_REPEATS_2"/>
    <property type="match status" value="1"/>
</dbReference>
<keyword evidence="2" id="KW-0677">Repeat</keyword>
<evidence type="ECO:0000256" key="3">
    <source>
        <dbReference type="PROSITE-ProRule" id="PRU00221"/>
    </source>
</evidence>
<evidence type="ECO:0000313" key="5">
    <source>
        <dbReference type="Proteomes" id="UP001237642"/>
    </source>
</evidence>
<dbReference type="GO" id="GO:0005730">
    <property type="term" value="C:nucleolus"/>
    <property type="evidence" value="ECO:0007669"/>
    <property type="project" value="TreeGrafter"/>
</dbReference>
<name>A0AAD8M5G0_9APIA</name>
<reference evidence="4" key="1">
    <citation type="submission" date="2023-02" db="EMBL/GenBank/DDBJ databases">
        <title>Genome of toxic invasive species Heracleum sosnowskyi carries increased number of genes despite the absence of recent whole-genome duplications.</title>
        <authorList>
            <person name="Schelkunov M."/>
            <person name="Shtratnikova V."/>
            <person name="Makarenko M."/>
            <person name="Klepikova A."/>
            <person name="Omelchenko D."/>
            <person name="Novikova G."/>
            <person name="Obukhova E."/>
            <person name="Bogdanov V."/>
            <person name="Penin A."/>
            <person name="Logacheva M."/>
        </authorList>
    </citation>
    <scope>NUCLEOTIDE SEQUENCE</scope>
    <source>
        <strain evidence="4">Hsosn_3</strain>
        <tissue evidence="4">Leaf</tissue>
    </source>
</reference>
<feature type="repeat" description="WD" evidence="3">
    <location>
        <begin position="54"/>
        <end position="81"/>
    </location>
</feature>
<dbReference type="InterPro" id="IPR019775">
    <property type="entry name" value="WD40_repeat_CS"/>
</dbReference>
<dbReference type="AlphaFoldDB" id="A0AAD8M5G0"/>
<dbReference type="Gene3D" id="2.130.10.10">
    <property type="entry name" value="YVTN repeat-like/Quinoprotein amine dehydrogenase"/>
    <property type="match status" value="1"/>
</dbReference>
<dbReference type="PROSITE" id="PS00678">
    <property type="entry name" value="WD_REPEATS_1"/>
    <property type="match status" value="1"/>
</dbReference>
<dbReference type="PANTHER" id="PTHR45903">
    <property type="entry name" value="GLUTAMATE-RICH WD REPEAT-CONTAINING PROTEIN 1"/>
    <property type="match status" value="1"/>
</dbReference>
<evidence type="ECO:0000256" key="1">
    <source>
        <dbReference type="ARBA" id="ARBA00022574"/>
    </source>
</evidence>
<dbReference type="SUPFAM" id="SSF50978">
    <property type="entry name" value="WD40 repeat-like"/>
    <property type="match status" value="1"/>
</dbReference>
<comment type="caution">
    <text evidence="4">The sequence shown here is derived from an EMBL/GenBank/DDBJ whole genome shotgun (WGS) entry which is preliminary data.</text>
</comment>
<sequence length="165" mass="18651">MYTAHLEVFNEAVFFYIHGSPLASVSNDGAISIFDLRLLKVFVTHFEYHKYPPITSIKWSPHEASTLAACSPDNQLTVWDLPLEQDEEEEAEFKAKFREQANAPSDLPPQLLFVHQVGQKHLKELHWHNQIPVMIVSTTADGFKILMPSNIETLLPENAPLASDA</sequence>
<keyword evidence="1 3" id="KW-0853">WD repeat</keyword>
<dbReference type="InterPro" id="IPR015943">
    <property type="entry name" value="WD40/YVTN_repeat-like_dom_sf"/>
</dbReference>
<evidence type="ECO:0000313" key="4">
    <source>
        <dbReference type="EMBL" id="KAK1360093.1"/>
    </source>
</evidence>
<gene>
    <name evidence="4" type="ORF">POM88_044567</name>
</gene>
<dbReference type="InterPro" id="IPR001680">
    <property type="entry name" value="WD40_rpt"/>
</dbReference>
<dbReference type="PANTHER" id="PTHR45903:SF1">
    <property type="entry name" value="GLUTAMATE-RICH WD REPEAT-CONTAINING PROTEIN 1"/>
    <property type="match status" value="1"/>
</dbReference>
<dbReference type="SMART" id="SM00320">
    <property type="entry name" value="WD40"/>
    <property type="match status" value="1"/>
</dbReference>
<evidence type="ECO:0000256" key="2">
    <source>
        <dbReference type="ARBA" id="ARBA00022737"/>
    </source>
</evidence>
<protein>
    <submittedName>
        <fullName evidence="4">Glutamate-rich WD repeat-containing protein 1</fullName>
    </submittedName>
</protein>